<dbReference type="GO" id="GO:0015031">
    <property type="term" value="P:protein transport"/>
    <property type="evidence" value="ECO:0007669"/>
    <property type="project" value="UniProtKB-KW"/>
</dbReference>
<feature type="transmembrane region" description="Helical" evidence="17">
    <location>
        <begin position="197"/>
        <end position="222"/>
    </location>
</feature>
<comment type="function">
    <text evidence="11">Required for the insertion and/or proper folding and/or complex formation of integral membrane proteins into the membrane. Involved in integration of membrane proteins that insert both dependently and independently of the Sec translocase complex, as well as at least some lipoproteins. Aids folding of multispanning membrane proteins.</text>
</comment>
<comment type="subcellular location">
    <subcellularLocation>
        <location evidence="1">Cell membrane</location>
        <topology evidence="1">Multi-pass membrane protein</topology>
    </subcellularLocation>
    <subcellularLocation>
        <location evidence="16">Membrane</location>
        <topology evidence="16">Multi-pass membrane protein</topology>
    </subcellularLocation>
</comment>
<gene>
    <name evidence="19" type="primary">yidC</name>
    <name evidence="19" type="ORF">F7O44_24040</name>
</gene>
<evidence type="ECO:0000259" key="18">
    <source>
        <dbReference type="Pfam" id="PF02096"/>
    </source>
</evidence>
<dbReference type="InterPro" id="IPR001708">
    <property type="entry name" value="YidC/ALB3/OXA1/COX18"/>
</dbReference>
<keyword evidence="5" id="KW-1003">Cell membrane</keyword>
<dbReference type="Pfam" id="PF02096">
    <property type="entry name" value="60KD_IMP"/>
    <property type="match status" value="1"/>
</dbReference>
<dbReference type="GO" id="GO:0051205">
    <property type="term" value="P:protein insertion into membrane"/>
    <property type="evidence" value="ECO:0007669"/>
    <property type="project" value="TreeGrafter"/>
</dbReference>
<sequence length="243" mass="25941">MYSFPPLAAGIGALHTVVTGLITLLTPLLGTGSAAGAIIVLTIAIRLILTPFGFAQVRAEQHRLRLAPQVRDLKRRYQHNRQKLQQEITKLYTTAGTSPLAGCLPTLAKAPVFTVVYGLFLTDDIHGRPNDLLEAPLAGVPLGLRFADAAGTPDMMIFALLIILLGVVAWASVRLATAAQAASPDMPGGAVVRYLPYATMLIAGIVPLAAGLYLLTTTAWTAMERALFRRFLTGSVMVKTTRP</sequence>
<evidence type="ECO:0000256" key="6">
    <source>
        <dbReference type="ARBA" id="ARBA00022692"/>
    </source>
</evidence>
<evidence type="ECO:0000256" key="10">
    <source>
        <dbReference type="ARBA" id="ARBA00023186"/>
    </source>
</evidence>
<feature type="domain" description="Membrane insertase YidC/Oxa/ALB C-terminal" evidence="18">
    <location>
        <begin position="37"/>
        <end position="228"/>
    </location>
</feature>
<evidence type="ECO:0000256" key="1">
    <source>
        <dbReference type="ARBA" id="ARBA00004651"/>
    </source>
</evidence>
<dbReference type="GO" id="GO:0032977">
    <property type="term" value="F:membrane insertase activity"/>
    <property type="evidence" value="ECO:0007669"/>
    <property type="project" value="InterPro"/>
</dbReference>
<evidence type="ECO:0000256" key="11">
    <source>
        <dbReference type="ARBA" id="ARBA00025034"/>
    </source>
</evidence>
<dbReference type="PANTHER" id="PTHR12428">
    <property type="entry name" value="OXA1"/>
    <property type="match status" value="1"/>
</dbReference>
<keyword evidence="7" id="KW-0653">Protein transport</keyword>
<dbReference type="EMBL" id="WLZY01000010">
    <property type="protein sequence ID" value="NDL60148.1"/>
    <property type="molecule type" value="Genomic_DNA"/>
</dbReference>
<evidence type="ECO:0000256" key="16">
    <source>
        <dbReference type="RuleBase" id="RU003945"/>
    </source>
</evidence>
<accession>A0A7K3MCN0</accession>
<evidence type="ECO:0000256" key="14">
    <source>
        <dbReference type="ARBA" id="ARBA00033245"/>
    </source>
</evidence>
<dbReference type="Proteomes" id="UP000460435">
    <property type="component" value="Unassembled WGS sequence"/>
</dbReference>
<evidence type="ECO:0000256" key="13">
    <source>
        <dbReference type="ARBA" id="ARBA00031538"/>
    </source>
</evidence>
<evidence type="ECO:0000256" key="3">
    <source>
        <dbReference type="ARBA" id="ARBA00015325"/>
    </source>
</evidence>
<reference evidence="19 20" key="1">
    <citation type="submission" date="2019-11" db="EMBL/GenBank/DDBJ databases">
        <authorList>
            <person name="Li X.-J."/>
            <person name="Feng X.-M."/>
        </authorList>
    </citation>
    <scope>NUCLEOTIDE SEQUENCE [LARGE SCALE GENOMIC DNA]</scope>
    <source>
        <strain evidence="19 20">XMNu-373</strain>
    </source>
</reference>
<protein>
    <recommendedName>
        <fullName evidence="3">Membrane protein insertase YidC</fullName>
    </recommendedName>
    <alternativeName>
        <fullName evidence="15">Foldase YidC</fullName>
    </alternativeName>
    <alternativeName>
        <fullName evidence="14">Membrane integrase YidC</fullName>
    </alternativeName>
    <alternativeName>
        <fullName evidence="13">Membrane protein YidC</fullName>
    </alternativeName>
</protein>
<dbReference type="GO" id="GO:0005886">
    <property type="term" value="C:plasma membrane"/>
    <property type="evidence" value="ECO:0007669"/>
    <property type="project" value="UniProtKB-SubCell"/>
</dbReference>
<keyword evidence="4" id="KW-0813">Transport</keyword>
<evidence type="ECO:0000256" key="15">
    <source>
        <dbReference type="ARBA" id="ARBA00033342"/>
    </source>
</evidence>
<dbReference type="NCBIfam" id="TIGR03592">
    <property type="entry name" value="yidC_oxa1_cterm"/>
    <property type="match status" value="1"/>
</dbReference>
<evidence type="ECO:0000256" key="4">
    <source>
        <dbReference type="ARBA" id="ARBA00022448"/>
    </source>
</evidence>
<keyword evidence="9 17" id="KW-0472">Membrane</keyword>
<name>A0A7K3MCN0_9ACTN</name>
<feature type="transmembrane region" description="Helical" evidence="17">
    <location>
        <begin position="7"/>
        <end position="28"/>
    </location>
</feature>
<evidence type="ECO:0000256" key="17">
    <source>
        <dbReference type="SAM" id="Phobius"/>
    </source>
</evidence>
<feature type="transmembrane region" description="Helical" evidence="17">
    <location>
        <begin position="155"/>
        <end position="177"/>
    </location>
</feature>
<evidence type="ECO:0000313" key="20">
    <source>
        <dbReference type="Proteomes" id="UP000460435"/>
    </source>
</evidence>
<comment type="similarity">
    <text evidence="2">Belongs to the OXA1/ALB3/YidC family. Type 1 subfamily.</text>
</comment>
<evidence type="ECO:0000256" key="8">
    <source>
        <dbReference type="ARBA" id="ARBA00022989"/>
    </source>
</evidence>
<dbReference type="CDD" id="cd20070">
    <property type="entry name" value="5TM_YidC_Alb3"/>
    <property type="match status" value="1"/>
</dbReference>
<keyword evidence="8 17" id="KW-1133">Transmembrane helix</keyword>
<dbReference type="RefSeq" id="WP_162452854.1">
    <property type="nucleotide sequence ID" value="NZ_WLZY01000010.1"/>
</dbReference>
<dbReference type="PANTHER" id="PTHR12428:SF65">
    <property type="entry name" value="CYTOCHROME C OXIDASE ASSEMBLY PROTEIN COX18, MITOCHONDRIAL"/>
    <property type="match status" value="1"/>
</dbReference>
<organism evidence="19 20">
    <name type="scientific">Phytoactinopolyspora mesophila</name>
    <dbReference type="NCBI Taxonomy" id="2650750"/>
    <lineage>
        <taxon>Bacteria</taxon>
        <taxon>Bacillati</taxon>
        <taxon>Actinomycetota</taxon>
        <taxon>Actinomycetes</taxon>
        <taxon>Jiangellales</taxon>
        <taxon>Jiangellaceae</taxon>
        <taxon>Phytoactinopolyspora</taxon>
    </lineage>
</organism>
<evidence type="ECO:0000256" key="5">
    <source>
        <dbReference type="ARBA" id="ARBA00022475"/>
    </source>
</evidence>
<keyword evidence="6 16" id="KW-0812">Transmembrane</keyword>
<evidence type="ECO:0000256" key="9">
    <source>
        <dbReference type="ARBA" id="ARBA00023136"/>
    </source>
</evidence>
<keyword evidence="20" id="KW-1185">Reference proteome</keyword>
<comment type="caution">
    <text evidence="19">The sequence shown here is derived from an EMBL/GenBank/DDBJ whole genome shotgun (WGS) entry which is preliminary data.</text>
</comment>
<keyword evidence="10" id="KW-0143">Chaperone</keyword>
<evidence type="ECO:0000256" key="12">
    <source>
        <dbReference type="ARBA" id="ARBA00026028"/>
    </source>
</evidence>
<dbReference type="InterPro" id="IPR047196">
    <property type="entry name" value="YidC_ALB_C"/>
</dbReference>
<evidence type="ECO:0000256" key="2">
    <source>
        <dbReference type="ARBA" id="ARBA00010527"/>
    </source>
</evidence>
<proteinExistence type="inferred from homology"/>
<dbReference type="AlphaFoldDB" id="A0A7K3MCN0"/>
<dbReference type="InterPro" id="IPR028055">
    <property type="entry name" value="YidC/Oxa/ALB_C"/>
</dbReference>
<evidence type="ECO:0000256" key="7">
    <source>
        <dbReference type="ARBA" id="ARBA00022927"/>
    </source>
</evidence>
<feature type="transmembrane region" description="Helical" evidence="17">
    <location>
        <begin position="34"/>
        <end position="55"/>
    </location>
</feature>
<comment type="subunit">
    <text evidence="12">Interacts with the Sec translocase complex via SecD. Specifically interacts with transmembrane segments of nascent integral membrane proteins during membrane integration.</text>
</comment>
<evidence type="ECO:0000313" key="19">
    <source>
        <dbReference type="EMBL" id="NDL60148.1"/>
    </source>
</evidence>